<comment type="caution">
    <text evidence="2">The sequence shown here is derived from an EMBL/GenBank/DDBJ whole genome shotgun (WGS) entry which is preliminary data.</text>
</comment>
<dbReference type="InterPro" id="IPR043128">
    <property type="entry name" value="Rev_trsase/Diguanyl_cyclase"/>
</dbReference>
<dbReference type="InterPro" id="IPR043502">
    <property type="entry name" value="DNA/RNA_pol_sf"/>
</dbReference>
<proteinExistence type="predicted"/>
<dbReference type="Pfam" id="PF00078">
    <property type="entry name" value="RVT_1"/>
    <property type="match status" value="1"/>
</dbReference>
<reference evidence="2" key="1">
    <citation type="submission" date="2020-09" db="EMBL/GenBank/DDBJ databases">
        <authorList>
            <person name="Kikuchi T."/>
        </authorList>
    </citation>
    <scope>NUCLEOTIDE SEQUENCE</scope>
    <source>
        <strain evidence="2">SH1</strain>
    </source>
</reference>
<dbReference type="PANTHER" id="PTHR47027:SF20">
    <property type="entry name" value="REVERSE TRANSCRIPTASE-LIKE PROTEIN WITH RNA-DIRECTED DNA POLYMERASE DOMAIN"/>
    <property type="match status" value="1"/>
</dbReference>
<dbReference type="SUPFAM" id="SSF56672">
    <property type="entry name" value="DNA/RNA polymerases"/>
    <property type="match status" value="1"/>
</dbReference>
<dbReference type="Proteomes" id="UP000783686">
    <property type="component" value="Unassembled WGS sequence"/>
</dbReference>
<accession>A0A811KBZ8</accession>
<name>A0A811KBZ8_9BILA</name>
<dbReference type="PANTHER" id="PTHR47027">
    <property type="entry name" value="REVERSE TRANSCRIPTASE DOMAIN-CONTAINING PROTEIN"/>
    <property type="match status" value="1"/>
</dbReference>
<evidence type="ECO:0000259" key="1">
    <source>
        <dbReference type="PROSITE" id="PS50878"/>
    </source>
</evidence>
<evidence type="ECO:0000313" key="3">
    <source>
        <dbReference type="Proteomes" id="UP000614601"/>
    </source>
</evidence>
<dbReference type="PROSITE" id="PS50878">
    <property type="entry name" value="RT_POL"/>
    <property type="match status" value="1"/>
</dbReference>
<dbReference type="EMBL" id="CAJFCW020000002">
    <property type="protein sequence ID" value="CAG9098038.1"/>
    <property type="molecule type" value="Genomic_DNA"/>
</dbReference>
<keyword evidence="3" id="KW-1185">Reference proteome</keyword>
<feature type="domain" description="Reverse transcriptase" evidence="1">
    <location>
        <begin position="1"/>
        <end position="82"/>
    </location>
</feature>
<dbReference type="EMBL" id="CAJFDH010000002">
    <property type="protein sequence ID" value="CAD5212887.1"/>
    <property type="molecule type" value="Genomic_DNA"/>
</dbReference>
<dbReference type="Proteomes" id="UP000614601">
    <property type="component" value="Unassembled WGS sequence"/>
</dbReference>
<evidence type="ECO:0000313" key="2">
    <source>
        <dbReference type="EMBL" id="CAD5212887.1"/>
    </source>
</evidence>
<dbReference type="InterPro" id="IPR000477">
    <property type="entry name" value="RT_dom"/>
</dbReference>
<organism evidence="2 3">
    <name type="scientific">Bursaphelenchus okinawaensis</name>
    <dbReference type="NCBI Taxonomy" id="465554"/>
    <lineage>
        <taxon>Eukaryota</taxon>
        <taxon>Metazoa</taxon>
        <taxon>Ecdysozoa</taxon>
        <taxon>Nematoda</taxon>
        <taxon>Chromadorea</taxon>
        <taxon>Rhabditida</taxon>
        <taxon>Tylenchina</taxon>
        <taxon>Tylenchomorpha</taxon>
        <taxon>Aphelenchoidea</taxon>
        <taxon>Aphelenchoididae</taxon>
        <taxon>Bursaphelenchus</taxon>
    </lineage>
</organism>
<dbReference type="Gene3D" id="3.30.70.270">
    <property type="match status" value="1"/>
</dbReference>
<sequence length="265" mass="31743">MGIDINGTKLRILIYADDITILANNTEELKEMTEKVEEATKRIGLRLNKEKTCWMGNVEGVLRIQNLEIQKTEKCKYLGQTLTFPNEHSEEIKDRIRSGWCKFQEVKWLLMNKKTPTSLKAKYYKMCIEPALLYGAETWAWTKADRIKLSRSQKKMERMMCNVKLRWGIRSKRIRRWTGLDEVVVKATERKWKFGRSVVKMPEDRWERKITTWKPDGKRPIGRPRTRWQDETRKKVGIDWMEAEDGRWQEALRHYTEEIKDYCHI</sequence>
<dbReference type="AlphaFoldDB" id="A0A811KBZ8"/>
<protein>
    <recommendedName>
        <fullName evidence="1">Reverse transcriptase domain-containing protein</fullName>
    </recommendedName>
</protein>
<dbReference type="OrthoDB" id="5777226at2759"/>
<gene>
    <name evidence="2" type="ORF">BOKJ2_LOCUS4688</name>
</gene>